<name>A0ABT8IWU8_9MICO</name>
<evidence type="ECO:0000256" key="8">
    <source>
        <dbReference type="SAM" id="MobiDB-lite"/>
    </source>
</evidence>
<evidence type="ECO:0000259" key="9">
    <source>
        <dbReference type="PROSITE" id="PS50928"/>
    </source>
</evidence>
<evidence type="ECO:0000256" key="5">
    <source>
        <dbReference type="ARBA" id="ARBA00022989"/>
    </source>
</evidence>
<reference evidence="10" key="1">
    <citation type="submission" date="2023-03" db="EMBL/GenBank/DDBJ databases">
        <title>MT1 and MT2 Draft Genomes of Novel Species.</title>
        <authorList>
            <person name="Venkateswaran K."/>
        </authorList>
    </citation>
    <scope>NUCLEOTIDE SEQUENCE</scope>
    <source>
        <strain evidence="10">F6_8S_P_1A</strain>
    </source>
</reference>
<comment type="caution">
    <text evidence="10">The sequence shown here is derived from an EMBL/GenBank/DDBJ whole genome shotgun (WGS) entry which is preliminary data.</text>
</comment>
<evidence type="ECO:0000256" key="4">
    <source>
        <dbReference type="ARBA" id="ARBA00022692"/>
    </source>
</evidence>
<dbReference type="PANTHER" id="PTHR43744">
    <property type="entry name" value="ABC TRANSPORTER PERMEASE PROTEIN MG189-RELATED-RELATED"/>
    <property type="match status" value="1"/>
</dbReference>
<feature type="transmembrane region" description="Helical" evidence="7">
    <location>
        <begin position="105"/>
        <end position="127"/>
    </location>
</feature>
<organism evidence="10 11">
    <name type="scientific">Leifsonia virtsii</name>
    <dbReference type="NCBI Taxonomy" id="3035915"/>
    <lineage>
        <taxon>Bacteria</taxon>
        <taxon>Bacillati</taxon>
        <taxon>Actinomycetota</taxon>
        <taxon>Actinomycetes</taxon>
        <taxon>Micrococcales</taxon>
        <taxon>Microbacteriaceae</taxon>
        <taxon>Leifsonia</taxon>
    </lineage>
</organism>
<keyword evidence="5 7" id="KW-1133">Transmembrane helix</keyword>
<keyword evidence="4 7" id="KW-0812">Transmembrane</keyword>
<feature type="domain" description="ABC transmembrane type-1" evidence="9">
    <location>
        <begin position="101"/>
        <end position="297"/>
    </location>
</feature>
<evidence type="ECO:0000256" key="1">
    <source>
        <dbReference type="ARBA" id="ARBA00004651"/>
    </source>
</evidence>
<feature type="transmembrane region" description="Helical" evidence="7">
    <location>
        <begin position="37"/>
        <end position="59"/>
    </location>
</feature>
<dbReference type="EMBL" id="JAROCB010000002">
    <property type="protein sequence ID" value="MDN4597187.1"/>
    <property type="molecule type" value="Genomic_DNA"/>
</dbReference>
<evidence type="ECO:0000256" key="7">
    <source>
        <dbReference type="RuleBase" id="RU363032"/>
    </source>
</evidence>
<gene>
    <name evidence="10" type="ORF">P5G59_08555</name>
</gene>
<comment type="similarity">
    <text evidence="7">Belongs to the binding-protein-dependent transport system permease family.</text>
</comment>
<dbReference type="Proteomes" id="UP001174210">
    <property type="component" value="Unassembled WGS sequence"/>
</dbReference>
<comment type="subcellular location">
    <subcellularLocation>
        <location evidence="1 7">Cell membrane</location>
        <topology evidence="1 7">Multi-pass membrane protein</topology>
    </subcellularLocation>
</comment>
<dbReference type="SUPFAM" id="SSF161098">
    <property type="entry name" value="MetI-like"/>
    <property type="match status" value="1"/>
</dbReference>
<evidence type="ECO:0000256" key="3">
    <source>
        <dbReference type="ARBA" id="ARBA00022475"/>
    </source>
</evidence>
<feature type="region of interest" description="Disordered" evidence="8">
    <location>
        <begin position="1"/>
        <end position="28"/>
    </location>
</feature>
<evidence type="ECO:0000256" key="6">
    <source>
        <dbReference type="ARBA" id="ARBA00023136"/>
    </source>
</evidence>
<accession>A0ABT8IWU8</accession>
<evidence type="ECO:0000313" key="10">
    <source>
        <dbReference type="EMBL" id="MDN4597187.1"/>
    </source>
</evidence>
<keyword evidence="3" id="KW-1003">Cell membrane</keyword>
<feature type="transmembrane region" description="Helical" evidence="7">
    <location>
        <begin position="274"/>
        <end position="297"/>
    </location>
</feature>
<keyword evidence="11" id="KW-1185">Reference proteome</keyword>
<evidence type="ECO:0000256" key="2">
    <source>
        <dbReference type="ARBA" id="ARBA00022448"/>
    </source>
</evidence>
<dbReference type="InterPro" id="IPR000515">
    <property type="entry name" value="MetI-like"/>
</dbReference>
<evidence type="ECO:0000313" key="11">
    <source>
        <dbReference type="Proteomes" id="UP001174210"/>
    </source>
</evidence>
<dbReference type="CDD" id="cd06261">
    <property type="entry name" value="TM_PBP2"/>
    <property type="match status" value="1"/>
</dbReference>
<dbReference type="Pfam" id="PF00528">
    <property type="entry name" value="BPD_transp_1"/>
    <property type="match status" value="1"/>
</dbReference>
<feature type="transmembrane region" description="Helical" evidence="7">
    <location>
        <begin position="220"/>
        <end position="240"/>
    </location>
</feature>
<dbReference type="InterPro" id="IPR035906">
    <property type="entry name" value="MetI-like_sf"/>
</dbReference>
<keyword evidence="6 7" id="KW-0472">Membrane</keyword>
<protein>
    <submittedName>
        <fullName evidence="10">Carbohydrate ABC transporter permease</fullName>
    </submittedName>
</protein>
<dbReference type="Gene3D" id="1.10.3720.10">
    <property type="entry name" value="MetI-like"/>
    <property type="match status" value="1"/>
</dbReference>
<dbReference type="RefSeq" id="WP_301217942.1">
    <property type="nucleotide sequence ID" value="NZ_JAROCB010000002.1"/>
</dbReference>
<keyword evidence="2 7" id="KW-0813">Transport</keyword>
<dbReference type="PANTHER" id="PTHR43744:SF12">
    <property type="entry name" value="ABC TRANSPORTER PERMEASE PROTEIN MG189-RELATED"/>
    <property type="match status" value="1"/>
</dbReference>
<feature type="transmembrane region" description="Helical" evidence="7">
    <location>
        <begin position="134"/>
        <end position="158"/>
    </location>
</feature>
<sequence>MTETATRATLPGTAGARASGRTRGRAKAYNRQTRRSTLLTVLLWICALYFVLPIVWLFIASTKSNADLFTTFGFAFGHTFELFSNIGAVFTAQNGIYVHWAINTLVYALVSAVGASLLATMAGYAFAKYRFPGAVLMFSVVLGAIMIPLTALALPTYLMFSQIGITNTPAAVIVPSLVSPFGVFLMRVYAADAIPDSMIEAGRVDGAGEFRIFWQVGLRLLAPGIVTVFLFALVGTWNNYFLPLIMLNSSELYPLTVGLAQQQATSAAGGGSQALFSVVITGSLVSIIPLVIAFLFLQRYWTTGLASGSVKE</sequence>
<dbReference type="PROSITE" id="PS50928">
    <property type="entry name" value="ABC_TM1"/>
    <property type="match status" value="1"/>
</dbReference>
<feature type="transmembrane region" description="Helical" evidence="7">
    <location>
        <begin position="170"/>
        <end position="190"/>
    </location>
</feature>
<proteinExistence type="inferred from homology"/>